<evidence type="ECO:0000313" key="8">
    <source>
        <dbReference type="EMBL" id="TXB68185.1"/>
    </source>
</evidence>
<comment type="subcellular location">
    <subcellularLocation>
        <location evidence="1">Cell envelope</location>
    </subcellularLocation>
</comment>
<keyword evidence="9" id="KW-1185">Reference proteome</keyword>
<feature type="domain" description="Fe/B12 periplasmic-binding" evidence="7">
    <location>
        <begin position="40"/>
        <end position="299"/>
    </location>
</feature>
<dbReference type="CDD" id="cd01140">
    <property type="entry name" value="FatB"/>
    <property type="match status" value="1"/>
</dbReference>
<evidence type="ECO:0000259" key="7">
    <source>
        <dbReference type="PROSITE" id="PS50983"/>
    </source>
</evidence>
<dbReference type="AlphaFoldDB" id="A0A5C6S1S4"/>
<dbReference type="GO" id="GO:0030288">
    <property type="term" value="C:outer membrane-bounded periplasmic space"/>
    <property type="evidence" value="ECO:0007669"/>
    <property type="project" value="TreeGrafter"/>
</dbReference>
<protein>
    <submittedName>
        <fullName evidence="8">Siderophore ABC transporter substrate-binding protein</fullName>
    </submittedName>
</protein>
<keyword evidence="3" id="KW-0813">Transport</keyword>
<dbReference type="PANTHER" id="PTHR30532">
    <property type="entry name" value="IRON III DICITRATE-BINDING PERIPLASMIC PROTEIN"/>
    <property type="match status" value="1"/>
</dbReference>
<comment type="caution">
    <text evidence="8">The sequence shown here is derived from an EMBL/GenBank/DDBJ whole genome shotgun (WGS) entry which is preliminary data.</text>
</comment>
<dbReference type="Pfam" id="PF01497">
    <property type="entry name" value="Peripla_BP_2"/>
    <property type="match status" value="1"/>
</dbReference>
<feature type="chain" id="PRO_5023140588" evidence="6">
    <location>
        <begin position="21"/>
        <end position="299"/>
    </location>
</feature>
<evidence type="ECO:0000256" key="5">
    <source>
        <dbReference type="ARBA" id="ARBA00022729"/>
    </source>
</evidence>
<comment type="similarity">
    <text evidence="2">Belongs to the bacterial solute-binding protein 8 family.</text>
</comment>
<keyword evidence="4" id="KW-0410">Iron transport</keyword>
<keyword evidence="4" id="KW-0408">Iron</keyword>
<accession>A0A5C6S1S4</accession>
<evidence type="ECO:0000256" key="6">
    <source>
        <dbReference type="SAM" id="SignalP"/>
    </source>
</evidence>
<reference evidence="8 9" key="1">
    <citation type="submission" date="2019-08" db="EMBL/GenBank/DDBJ databases">
        <authorList>
            <person name="Ye J."/>
        </authorList>
    </citation>
    <scope>NUCLEOTIDE SEQUENCE [LARGE SCALE GENOMIC DNA]</scope>
    <source>
        <strain evidence="8 9">TK008</strain>
    </source>
</reference>
<dbReference type="GO" id="GO:1901678">
    <property type="term" value="P:iron coordination entity transport"/>
    <property type="evidence" value="ECO:0007669"/>
    <property type="project" value="UniProtKB-ARBA"/>
</dbReference>
<dbReference type="PROSITE" id="PS50983">
    <property type="entry name" value="FE_B12_PBP"/>
    <property type="match status" value="1"/>
</dbReference>
<proteinExistence type="inferred from homology"/>
<evidence type="ECO:0000256" key="3">
    <source>
        <dbReference type="ARBA" id="ARBA00022448"/>
    </source>
</evidence>
<dbReference type="InterPro" id="IPR033870">
    <property type="entry name" value="FatB"/>
</dbReference>
<evidence type="ECO:0000256" key="1">
    <source>
        <dbReference type="ARBA" id="ARBA00004196"/>
    </source>
</evidence>
<dbReference type="OrthoDB" id="63946at2"/>
<dbReference type="InterPro" id="IPR051313">
    <property type="entry name" value="Bact_iron-sidero_bind"/>
</dbReference>
<name>A0A5C6S1S4_9RHOB</name>
<dbReference type="Proteomes" id="UP000321562">
    <property type="component" value="Unassembled WGS sequence"/>
</dbReference>
<dbReference type="SUPFAM" id="SSF53807">
    <property type="entry name" value="Helical backbone' metal receptor"/>
    <property type="match status" value="1"/>
</dbReference>
<dbReference type="Gene3D" id="3.40.50.1980">
    <property type="entry name" value="Nitrogenase molybdenum iron protein domain"/>
    <property type="match status" value="2"/>
</dbReference>
<keyword evidence="4" id="KW-0406">Ion transport</keyword>
<organism evidence="8 9">
    <name type="scientific">Paracoccus aurantiacus</name>
    <dbReference type="NCBI Taxonomy" id="2599412"/>
    <lineage>
        <taxon>Bacteria</taxon>
        <taxon>Pseudomonadati</taxon>
        <taxon>Pseudomonadota</taxon>
        <taxon>Alphaproteobacteria</taxon>
        <taxon>Rhodobacterales</taxon>
        <taxon>Paracoccaceae</taxon>
        <taxon>Paracoccus</taxon>
    </lineage>
</organism>
<dbReference type="EMBL" id="VOPL01000005">
    <property type="protein sequence ID" value="TXB68185.1"/>
    <property type="molecule type" value="Genomic_DNA"/>
</dbReference>
<dbReference type="RefSeq" id="WP_147099390.1">
    <property type="nucleotide sequence ID" value="NZ_JBHUFH010000003.1"/>
</dbReference>
<feature type="signal peptide" evidence="6">
    <location>
        <begin position="1"/>
        <end position="20"/>
    </location>
</feature>
<keyword evidence="5 6" id="KW-0732">Signal</keyword>
<sequence>MRPFAAALFTSAMLAFPALAEDVTIATAQGDVTLPAPPANVVAFDVAAIDSLNALGVTPAAVPDQLYVPALVENEALKLDTVGTLFEPDLEKLAGLAPDLIIVGGRSAAQKDAVAQVAPAINMTIGPDLIGDAKARIDAYGSLFAKSEDAAKLNDSIDTRLAELKAAGEGKGTALVLMTNGPKIAAYGTGSRFGWLHDATGMAPAIADLSNEDRHGNALTPEAIADANPDWLLVLDRGAAVGEEGQSAEATLKTPLIEGTTAWQKGQVVYLPAAEMYIGGGGYGSLMSVTDALLAALTK</sequence>
<evidence type="ECO:0000256" key="2">
    <source>
        <dbReference type="ARBA" id="ARBA00008814"/>
    </source>
</evidence>
<gene>
    <name evidence="8" type="ORF">FQV27_13465</name>
</gene>
<dbReference type="PANTHER" id="PTHR30532:SF28">
    <property type="entry name" value="PETROBACTIN-BINDING PROTEIN YCLQ"/>
    <property type="match status" value="1"/>
</dbReference>
<dbReference type="InterPro" id="IPR002491">
    <property type="entry name" value="ABC_transptr_periplasmic_BD"/>
</dbReference>
<evidence type="ECO:0000256" key="4">
    <source>
        <dbReference type="ARBA" id="ARBA00022496"/>
    </source>
</evidence>
<evidence type="ECO:0000313" key="9">
    <source>
        <dbReference type="Proteomes" id="UP000321562"/>
    </source>
</evidence>